<dbReference type="InterPro" id="IPR005519">
    <property type="entry name" value="Acid_phosphat_B-like"/>
</dbReference>
<dbReference type="NCBIfam" id="TIGR01533">
    <property type="entry name" value="lipo_e_P4"/>
    <property type="match status" value="1"/>
</dbReference>
<evidence type="ECO:0000313" key="3">
    <source>
        <dbReference type="EMBL" id="GAA4098622.1"/>
    </source>
</evidence>
<feature type="chain" id="PRO_5045432017" evidence="2">
    <location>
        <begin position="20"/>
        <end position="262"/>
    </location>
</feature>
<comment type="caution">
    <text evidence="3">The sequence shown here is derived from an EMBL/GenBank/DDBJ whole genome shotgun (WGS) entry which is preliminary data.</text>
</comment>
<dbReference type="EMBL" id="BAABCV010000008">
    <property type="protein sequence ID" value="GAA4098622.1"/>
    <property type="molecule type" value="Genomic_DNA"/>
</dbReference>
<dbReference type="PANTHER" id="PTHR31284:SF10">
    <property type="entry name" value="ACID PHOSPHATASE-LIKE PROTEIN"/>
    <property type="match status" value="1"/>
</dbReference>
<dbReference type="SFLD" id="SFLDS00003">
    <property type="entry name" value="Haloacid_Dehalogenase"/>
    <property type="match status" value="1"/>
</dbReference>
<feature type="signal peptide" evidence="2">
    <location>
        <begin position="1"/>
        <end position="19"/>
    </location>
</feature>
<evidence type="ECO:0000256" key="1">
    <source>
        <dbReference type="ARBA" id="ARBA00022729"/>
    </source>
</evidence>
<accession>A0ABP7WXB0</accession>
<dbReference type="CDD" id="cd07534">
    <property type="entry name" value="HAD_CAP"/>
    <property type="match status" value="1"/>
</dbReference>
<dbReference type="Proteomes" id="UP001500841">
    <property type="component" value="Unassembled WGS sequence"/>
</dbReference>
<dbReference type="Gene3D" id="3.40.50.1000">
    <property type="entry name" value="HAD superfamily/HAD-like"/>
    <property type="match status" value="1"/>
</dbReference>
<sequence>MKKLLLLSGLLLYFCAARAQDVSLSTGNAGKVWSSLYQQRAAEYKALCFQAYNIARLRLDDALRHKSKKPLAVVTDIDETLLDNSPLDAMLAINNREFDLKAWKRWTAKGIADTVPGAPSFFKYAASKGVAVFYITNRDEDERQGTTKNLKLYHLPYADAEHIILKQNTSSKETRRQQVLARYNIVLLCGDNLPDFDVVYDNKPTEENRMAVTEKLKKQFGSRYIIIPNPSYGDFENALFKYNYKLSSAQKDSVIRTLIKIN</sequence>
<dbReference type="SFLD" id="SFLDG01125">
    <property type="entry name" value="C1.1:_Acid_Phosphatase_Like"/>
    <property type="match status" value="1"/>
</dbReference>
<name>A0ABP7WXB0_9SPHI</name>
<dbReference type="SUPFAM" id="SSF56784">
    <property type="entry name" value="HAD-like"/>
    <property type="match status" value="1"/>
</dbReference>
<dbReference type="InterPro" id="IPR023214">
    <property type="entry name" value="HAD_sf"/>
</dbReference>
<evidence type="ECO:0000256" key="2">
    <source>
        <dbReference type="SAM" id="SignalP"/>
    </source>
</evidence>
<protein>
    <submittedName>
        <fullName evidence="3">5'-nucleotidase, lipoprotein e(P4) family</fullName>
    </submittedName>
</protein>
<keyword evidence="1 2" id="KW-0732">Signal</keyword>
<dbReference type="PANTHER" id="PTHR31284">
    <property type="entry name" value="ACID PHOSPHATASE-LIKE PROTEIN"/>
    <property type="match status" value="1"/>
</dbReference>
<reference evidence="4" key="1">
    <citation type="journal article" date="2019" name="Int. J. Syst. Evol. Microbiol.">
        <title>The Global Catalogue of Microorganisms (GCM) 10K type strain sequencing project: providing services to taxonomists for standard genome sequencing and annotation.</title>
        <authorList>
            <consortium name="The Broad Institute Genomics Platform"/>
            <consortium name="The Broad Institute Genome Sequencing Center for Infectious Disease"/>
            <person name="Wu L."/>
            <person name="Ma J."/>
        </authorList>
    </citation>
    <scope>NUCLEOTIDE SEQUENCE [LARGE SCALE GENOMIC DNA]</scope>
    <source>
        <strain evidence="4">JCM 17085</strain>
    </source>
</reference>
<dbReference type="Pfam" id="PF03767">
    <property type="entry name" value="Acid_phosphat_B"/>
    <property type="match status" value="1"/>
</dbReference>
<keyword evidence="4" id="KW-1185">Reference proteome</keyword>
<dbReference type="InterPro" id="IPR036412">
    <property type="entry name" value="HAD-like_sf"/>
</dbReference>
<organism evidence="3 4">
    <name type="scientific">Mucilaginibacter panaciglaebae</name>
    <dbReference type="NCBI Taxonomy" id="502331"/>
    <lineage>
        <taxon>Bacteria</taxon>
        <taxon>Pseudomonadati</taxon>
        <taxon>Bacteroidota</taxon>
        <taxon>Sphingobacteriia</taxon>
        <taxon>Sphingobacteriales</taxon>
        <taxon>Sphingobacteriaceae</taxon>
        <taxon>Mucilaginibacter</taxon>
    </lineage>
</organism>
<evidence type="ECO:0000313" key="4">
    <source>
        <dbReference type="Proteomes" id="UP001500841"/>
    </source>
</evidence>
<dbReference type="RefSeq" id="WP_345104414.1">
    <property type="nucleotide sequence ID" value="NZ_BAABCV010000008.1"/>
</dbReference>
<proteinExistence type="predicted"/>
<keyword evidence="3" id="KW-0449">Lipoprotein</keyword>
<dbReference type="PIRSF" id="PIRSF019271">
    <property type="entry name" value="Acid_Ptase_C"/>
    <property type="match status" value="1"/>
</dbReference>
<gene>
    <name evidence="3" type="ORF">GCM10022392_23090</name>
</gene>
<dbReference type="InterPro" id="IPR006423">
    <property type="entry name" value="Lipo_e_P4"/>
</dbReference>